<accession>A0A8S3BNJ2</accession>
<dbReference type="EMBL" id="CAJOBJ010154797">
    <property type="protein sequence ID" value="CAF4821481.1"/>
    <property type="molecule type" value="Genomic_DNA"/>
</dbReference>
<comment type="caution">
    <text evidence="1">The sequence shown here is derived from an EMBL/GenBank/DDBJ whole genome shotgun (WGS) entry which is preliminary data.</text>
</comment>
<dbReference type="Gene3D" id="1.25.10.10">
    <property type="entry name" value="Leucine-rich Repeat Variant"/>
    <property type="match status" value="1"/>
</dbReference>
<reference evidence="1" key="1">
    <citation type="submission" date="2021-02" db="EMBL/GenBank/DDBJ databases">
        <authorList>
            <person name="Nowell W R."/>
        </authorList>
    </citation>
    <scope>NUCLEOTIDE SEQUENCE</scope>
</reference>
<dbReference type="GO" id="GO:0007155">
    <property type="term" value="P:cell adhesion"/>
    <property type="evidence" value="ECO:0007669"/>
    <property type="project" value="InterPro"/>
</dbReference>
<dbReference type="InterPro" id="IPR013284">
    <property type="entry name" value="Beta-catenin"/>
</dbReference>
<protein>
    <submittedName>
        <fullName evidence="1">Uncharacterized protein</fullName>
    </submittedName>
</protein>
<name>A0A8S3BNJ2_9BILA</name>
<dbReference type="AlphaFoldDB" id="A0A8S3BNJ2"/>
<dbReference type="Proteomes" id="UP000681720">
    <property type="component" value="Unassembled WGS sequence"/>
</dbReference>
<dbReference type="GO" id="GO:0045296">
    <property type="term" value="F:cadherin binding"/>
    <property type="evidence" value="ECO:0007669"/>
    <property type="project" value="InterPro"/>
</dbReference>
<proteinExistence type="predicted"/>
<feature type="non-terminal residue" evidence="1">
    <location>
        <position position="67"/>
    </location>
</feature>
<evidence type="ECO:0000313" key="1">
    <source>
        <dbReference type="EMBL" id="CAF4821481.1"/>
    </source>
</evidence>
<dbReference type="PANTHER" id="PTHR45976">
    <property type="entry name" value="ARMADILLO SEGMENT POLARITY PROTEIN"/>
    <property type="match status" value="1"/>
</dbReference>
<evidence type="ECO:0000313" key="2">
    <source>
        <dbReference type="Proteomes" id="UP000681720"/>
    </source>
</evidence>
<gene>
    <name evidence="1" type="ORF">GIL414_LOCUS48034</name>
</gene>
<organism evidence="1 2">
    <name type="scientific">Rotaria magnacalcarata</name>
    <dbReference type="NCBI Taxonomy" id="392030"/>
    <lineage>
        <taxon>Eukaryota</taxon>
        <taxon>Metazoa</taxon>
        <taxon>Spiralia</taxon>
        <taxon>Gnathifera</taxon>
        <taxon>Rotifera</taxon>
        <taxon>Eurotatoria</taxon>
        <taxon>Bdelloidea</taxon>
        <taxon>Philodinida</taxon>
        <taxon>Philodinidae</taxon>
        <taxon>Rotaria</taxon>
    </lineage>
</organism>
<sequence>MESSNGPQQLIRILELTDYEKLLWTTTRLLRVLSVSPSIKLVMISKNSVHILEKQLYQPISLRVQQN</sequence>
<dbReference type="InterPro" id="IPR011989">
    <property type="entry name" value="ARM-like"/>
</dbReference>